<proteinExistence type="predicted"/>
<evidence type="ECO:0000256" key="1">
    <source>
        <dbReference type="SAM" id="MobiDB-lite"/>
    </source>
</evidence>
<evidence type="ECO:0000313" key="3">
    <source>
        <dbReference type="Proteomes" id="UP000485058"/>
    </source>
</evidence>
<keyword evidence="3" id="KW-1185">Reference proteome</keyword>
<gene>
    <name evidence="2" type="ORF">HaLaN_04484</name>
</gene>
<dbReference type="Proteomes" id="UP000485058">
    <property type="component" value="Unassembled WGS sequence"/>
</dbReference>
<dbReference type="Gene3D" id="2.30.30.140">
    <property type="match status" value="1"/>
</dbReference>
<dbReference type="AlphaFoldDB" id="A0A699Z1V1"/>
<name>A0A699Z1V1_HAELA</name>
<sequence>MRHCMTKLGLSRALRDVPGLDPRDIPWPKEGQWFVGVVTDYRPRDNKYCITYDVGTKNESMEWYDIMAAEAVGDPQSSVLNPKSKKAGGGPGNQAAKLSPSCSADLSVGALTPTSRTGAPKKHKLMSALMV</sequence>
<accession>A0A699Z1V1</accession>
<feature type="region of interest" description="Disordered" evidence="1">
    <location>
        <begin position="75"/>
        <end position="100"/>
    </location>
</feature>
<evidence type="ECO:0000313" key="2">
    <source>
        <dbReference type="EMBL" id="GFH09362.1"/>
    </source>
</evidence>
<reference evidence="2 3" key="1">
    <citation type="submission" date="2020-02" db="EMBL/GenBank/DDBJ databases">
        <title>Draft genome sequence of Haematococcus lacustris strain NIES-144.</title>
        <authorList>
            <person name="Morimoto D."/>
            <person name="Nakagawa S."/>
            <person name="Yoshida T."/>
            <person name="Sawayama S."/>
        </authorList>
    </citation>
    <scope>NUCLEOTIDE SEQUENCE [LARGE SCALE GENOMIC DNA]</scope>
    <source>
        <strain evidence="2 3">NIES-144</strain>
    </source>
</reference>
<organism evidence="2 3">
    <name type="scientific">Haematococcus lacustris</name>
    <name type="common">Green alga</name>
    <name type="synonym">Haematococcus pluvialis</name>
    <dbReference type="NCBI Taxonomy" id="44745"/>
    <lineage>
        <taxon>Eukaryota</taxon>
        <taxon>Viridiplantae</taxon>
        <taxon>Chlorophyta</taxon>
        <taxon>core chlorophytes</taxon>
        <taxon>Chlorophyceae</taxon>
        <taxon>CS clade</taxon>
        <taxon>Chlamydomonadales</taxon>
        <taxon>Haematococcaceae</taxon>
        <taxon>Haematococcus</taxon>
    </lineage>
</organism>
<dbReference type="EMBL" id="BLLF01000228">
    <property type="protein sequence ID" value="GFH09362.1"/>
    <property type="molecule type" value="Genomic_DNA"/>
</dbReference>
<comment type="caution">
    <text evidence="2">The sequence shown here is derived from an EMBL/GenBank/DDBJ whole genome shotgun (WGS) entry which is preliminary data.</text>
</comment>
<protein>
    <submittedName>
        <fullName evidence="2">Chloroplast ferredoxin</fullName>
    </submittedName>
</protein>